<dbReference type="OrthoDB" id="107579at2759"/>
<sequence>MPLMLPSSTLHAPWVASWRLKYYSGKHHLYGHKVEVSVLLTGVAIQFTPWVPGGESDINIYKETEKFHRSAVQKLEGEGDPNGEGPSKDRFENDWAILVDKGLKDLWGVCSPKWVWDRKFYDMFFRVCVALTNFNIRCNPWRRQDSTLG</sequence>
<dbReference type="AlphaFoldDB" id="A0A225WJ63"/>
<dbReference type="Proteomes" id="UP000198211">
    <property type="component" value="Unassembled WGS sequence"/>
</dbReference>
<comment type="caution">
    <text evidence="1">The sequence shown here is derived from an EMBL/GenBank/DDBJ whole genome shotgun (WGS) entry which is preliminary data.</text>
</comment>
<organism evidence="1 2">
    <name type="scientific">Phytophthora megakarya</name>
    <dbReference type="NCBI Taxonomy" id="4795"/>
    <lineage>
        <taxon>Eukaryota</taxon>
        <taxon>Sar</taxon>
        <taxon>Stramenopiles</taxon>
        <taxon>Oomycota</taxon>
        <taxon>Peronosporomycetes</taxon>
        <taxon>Peronosporales</taxon>
        <taxon>Peronosporaceae</taxon>
        <taxon>Phytophthora</taxon>
    </lineage>
</organism>
<accession>A0A225WJ63</accession>
<reference evidence="2" key="1">
    <citation type="submission" date="2017-03" db="EMBL/GenBank/DDBJ databases">
        <title>Phytopthora megakarya and P. palmivora, two closely related causual agents of cacao black pod achieved similar genome size and gene model numbers by different mechanisms.</title>
        <authorList>
            <person name="Ali S."/>
            <person name="Shao J."/>
            <person name="Larry D.J."/>
            <person name="Kronmiller B."/>
            <person name="Shen D."/>
            <person name="Strem M.D."/>
            <person name="Melnick R.L."/>
            <person name="Guiltinan M.J."/>
            <person name="Tyler B.M."/>
            <person name="Meinhardt L.W."/>
            <person name="Bailey B.A."/>
        </authorList>
    </citation>
    <scope>NUCLEOTIDE SEQUENCE [LARGE SCALE GENOMIC DNA]</scope>
    <source>
        <strain evidence="2">zdho120</strain>
    </source>
</reference>
<keyword evidence="2" id="KW-1185">Reference proteome</keyword>
<name>A0A225WJ63_9STRA</name>
<gene>
    <name evidence="1" type="ORF">PHMEG_0008439</name>
</gene>
<proteinExistence type="predicted"/>
<dbReference type="EMBL" id="NBNE01000727">
    <property type="protein sequence ID" value="OWZ17602.1"/>
    <property type="molecule type" value="Genomic_DNA"/>
</dbReference>
<evidence type="ECO:0000313" key="1">
    <source>
        <dbReference type="EMBL" id="OWZ17602.1"/>
    </source>
</evidence>
<evidence type="ECO:0000313" key="2">
    <source>
        <dbReference type="Proteomes" id="UP000198211"/>
    </source>
</evidence>
<evidence type="ECO:0008006" key="3">
    <source>
        <dbReference type="Google" id="ProtNLM"/>
    </source>
</evidence>
<dbReference type="STRING" id="4795.A0A225WJ63"/>
<protein>
    <recommendedName>
        <fullName evidence="3">DDE Tnp4 domain-containing protein</fullName>
    </recommendedName>
</protein>